<organism evidence="9 10">
    <name type="scientific">Prunus armeniaca</name>
    <name type="common">Apricot</name>
    <name type="synonym">Armeniaca vulgaris</name>
    <dbReference type="NCBI Taxonomy" id="36596"/>
    <lineage>
        <taxon>Eukaryota</taxon>
        <taxon>Viridiplantae</taxon>
        <taxon>Streptophyta</taxon>
        <taxon>Embryophyta</taxon>
        <taxon>Tracheophyta</taxon>
        <taxon>Spermatophyta</taxon>
        <taxon>Magnoliopsida</taxon>
        <taxon>eudicotyledons</taxon>
        <taxon>Gunneridae</taxon>
        <taxon>Pentapetalae</taxon>
        <taxon>rosids</taxon>
        <taxon>fabids</taxon>
        <taxon>Rosales</taxon>
        <taxon>Rosaceae</taxon>
        <taxon>Amygdaloideae</taxon>
        <taxon>Amygdaleae</taxon>
        <taxon>Prunus</taxon>
    </lineage>
</organism>
<gene>
    <name evidence="9" type="ORF">ORAREDHAP_LOCUS45727</name>
</gene>
<evidence type="ECO:0000256" key="1">
    <source>
        <dbReference type="ARBA" id="ARBA00004370"/>
    </source>
</evidence>
<evidence type="ECO:0000313" key="9">
    <source>
        <dbReference type="EMBL" id="CAB4318629.1"/>
    </source>
</evidence>
<dbReference type="OrthoDB" id="1720670at2759"/>
<reference evidence="10" key="1">
    <citation type="journal article" date="2020" name="Genome Biol.">
        <title>Gamete binning: chromosome-level and haplotype-resolved genome assembly enabled by high-throughput single-cell sequencing of gamete genomes.</title>
        <authorList>
            <person name="Campoy J.A."/>
            <person name="Sun H."/>
            <person name="Goel M."/>
            <person name="Jiao W.-B."/>
            <person name="Folz-Donahue K."/>
            <person name="Wang N."/>
            <person name="Rubio M."/>
            <person name="Liu C."/>
            <person name="Kukat C."/>
            <person name="Ruiz D."/>
            <person name="Huettel B."/>
            <person name="Schneeberger K."/>
        </authorList>
    </citation>
    <scope>NUCLEOTIDE SEQUENCE [LARGE SCALE GENOMIC DNA]</scope>
    <source>
        <strain evidence="10">cv. Rojo Pasion</strain>
    </source>
</reference>
<dbReference type="PROSITE" id="PS50836">
    <property type="entry name" value="DOMON"/>
    <property type="match status" value="1"/>
</dbReference>
<dbReference type="Proteomes" id="UP000507245">
    <property type="component" value="Unassembled WGS sequence"/>
</dbReference>
<evidence type="ECO:0000256" key="2">
    <source>
        <dbReference type="ARBA" id="ARBA00022448"/>
    </source>
</evidence>
<proteinExistence type="predicted"/>
<feature type="signal peptide" evidence="7">
    <location>
        <begin position="1"/>
        <end position="27"/>
    </location>
</feature>
<dbReference type="PANTHER" id="PTHR23130:SF157">
    <property type="entry name" value="AUXIN-INDUCED IN ROOT CULTURES PROTEIN 12"/>
    <property type="match status" value="1"/>
</dbReference>
<feature type="region of interest" description="Disordered" evidence="6">
    <location>
        <begin position="240"/>
        <end position="269"/>
    </location>
</feature>
<evidence type="ECO:0000256" key="3">
    <source>
        <dbReference type="ARBA" id="ARBA00022729"/>
    </source>
</evidence>
<keyword evidence="4" id="KW-0249">Electron transport</keyword>
<dbReference type="GO" id="GO:0016020">
    <property type="term" value="C:membrane"/>
    <property type="evidence" value="ECO:0007669"/>
    <property type="project" value="UniProtKB-SubCell"/>
</dbReference>
<protein>
    <recommendedName>
        <fullName evidence="8">DOMON domain-containing protein</fullName>
    </recommendedName>
</protein>
<feature type="chain" id="PRO_5026729660" description="DOMON domain-containing protein" evidence="7">
    <location>
        <begin position="28"/>
        <end position="299"/>
    </location>
</feature>
<keyword evidence="10" id="KW-1185">Reference proteome</keyword>
<dbReference type="CDD" id="cd09629">
    <property type="entry name" value="DOMON_CIL1_like"/>
    <property type="match status" value="1"/>
</dbReference>
<evidence type="ECO:0000256" key="4">
    <source>
        <dbReference type="ARBA" id="ARBA00022982"/>
    </source>
</evidence>
<dbReference type="PANTHER" id="PTHR23130">
    <property type="entry name" value="CYTOCHROME B561 AND DOMON DOMAIN-CONTAINING PROTEIN"/>
    <property type="match status" value="1"/>
</dbReference>
<feature type="domain" description="DOMON" evidence="8">
    <location>
        <begin position="50"/>
        <end position="163"/>
    </location>
</feature>
<evidence type="ECO:0000256" key="6">
    <source>
        <dbReference type="SAM" id="MobiDB-lite"/>
    </source>
</evidence>
<dbReference type="AlphaFoldDB" id="A0A6J5XY95"/>
<evidence type="ECO:0000256" key="5">
    <source>
        <dbReference type="ARBA" id="ARBA00023136"/>
    </source>
</evidence>
<dbReference type="Pfam" id="PF04526">
    <property type="entry name" value="DUF568"/>
    <property type="match status" value="1"/>
</dbReference>
<evidence type="ECO:0000256" key="7">
    <source>
        <dbReference type="SAM" id="SignalP"/>
    </source>
</evidence>
<comment type="subcellular location">
    <subcellularLocation>
        <location evidence="1">Membrane</location>
    </subcellularLocation>
</comment>
<evidence type="ECO:0000313" key="10">
    <source>
        <dbReference type="Proteomes" id="UP000507245"/>
    </source>
</evidence>
<dbReference type="InterPro" id="IPR005018">
    <property type="entry name" value="DOMON_domain"/>
</dbReference>
<name>A0A6J5XY95_PRUAR</name>
<accession>A0A6J5XY95</accession>
<keyword evidence="2" id="KW-0813">Transport</keyword>
<keyword evidence="3 7" id="KW-0732">Signal</keyword>
<sequence length="299" mass="30329">MASSLLLLVSVSWFSSFLALLVSPAQAATCTSQAFNNNKLYSNCTDLPVLSSYLHWTYDTSNSSLSIAFISIPPQSDGWVAWGINPTSTKMAGAQILLAYNTDSGIPTVKTFNISSDTSFVPGKLSFDIWDISSEFSNGSFKIFAAVKVPKNVESVNQVWQVGPAVNQNSGFPDKHDIVGPNLESFQTLSLAANPTTVTSINNPYNPGTSINNSNNSSNCGPPNSNWVCVPASGKGGGGFRRGGGGSGGGNGSGGGGGGSGGGGSGGGGSAGGALKIGSGGNVVLFSVLLLVLAALIAF</sequence>
<dbReference type="InterPro" id="IPR045265">
    <property type="entry name" value="AIR12_DOMON"/>
</dbReference>
<keyword evidence="5" id="KW-0472">Membrane</keyword>
<dbReference type="EMBL" id="CAEKKB010000007">
    <property type="protein sequence ID" value="CAB4318629.1"/>
    <property type="molecule type" value="Genomic_DNA"/>
</dbReference>
<evidence type="ECO:0000259" key="8">
    <source>
        <dbReference type="PROSITE" id="PS50836"/>
    </source>
</evidence>